<evidence type="ECO:0000256" key="2">
    <source>
        <dbReference type="ARBA" id="ARBA00005466"/>
    </source>
</evidence>
<evidence type="ECO:0000256" key="6">
    <source>
        <dbReference type="SAM" id="SignalP"/>
    </source>
</evidence>
<dbReference type="Gene3D" id="3.30.43.10">
    <property type="entry name" value="Uridine Diphospho-n-acetylenolpyruvylglucosamine Reductase, domain 2"/>
    <property type="match status" value="1"/>
</dbReference>
<evidence type="ECO:0000313" key="8">
    <source>
        <dbReference type="EMBL" id="TPX12306.1"/>
    </source>
</evidence>
<evidence type="ECO:0000313" key="9">
    <source>
        <dbReference type="Proteomes" id="UP000319257"/>
    </source>
</evidence>
<dbReference type="EMBL" id="SKBQ01000041">
    <property type="protein sequence ID" value="TPX12306.1"/>
    <property type="molecule type" value="Genomic_DNA"/>
</dbReference>
<accession>A0A507AZR2</accession>
<dbReference type="OrthoDB" id="9996127at2759"/>
<dbReference type="RefSeq" id="XP_030994017.1">
    <property type="nucleotide sequence ID" value="XM_031141642.1"/>
</dbReference>
<comment type="caution">
    <text evidence="8">The sequence shown here is derived from an EMBL/GenBank/DDBJ whole genome shotgun (WGS) entry which is preliminary data.</text>
</comment>
<dbReference type="Gene3D" id="3.40.462.20">
    <property type="match status" value="1"/>
</dbReference>
<reference evidence="8 9" key="1">
    <citation type="submission" date="2019-06" db="EMBL/GenBank/DDBJ databases">
        <title>Draft genome sequence of the filamentous fungus Phialemoniopsis curvata isolated from diesel fuel.</title>
        <authorList>
            <person name="Varaljay V.A."/>
            <person name="Lyon W.J."/>
            <person name="Crouch A.L."/>
            <person name="Drake C.E."/>
            <person name="Hollomon J.M."/>
            <person name="Nadeau L.J."/>
            <person name="Nunn H.S."/>
            <person name="Stevenson B.S."/>
            <person name="Bojanowski C.L."/>
            <person name="Crookes-Goodson W.J."/>
        </authorList>
    </citation>
    <scope>NUCLEOTIDE SEQUENCE [LARGE SCALE GENOMIC DNA]</scope>
    <source>
        <strain evidence="8 9">D216</strain>
    </source>
</reference>
<gene>
    <name evidence="8" type="ORF">E0L32_006953</name>
</gene>
<dbReference type="PANTHER" id="PTHR42973:SF9">
    <property type="entry name" value="FAD-BINDING PCMH-TYPE DOMAIN-CONTAINING PROTEIN-RELATED"/>
    <property type="match status" value="1"/>
</dbReference>
<dbReference type="Pfam" id="PF01565">
    <property type="entry name" value="FAD_binding_4"/>
    <property type="match status" value="1"/>
</dbReference>
<evidence type="ECO:0000256" key="4">
    <source>
        <dbReference type="ARBA" id="ARBA00022827"/>
    </source>
</evidence>
<dbReference type="PANTHER" id="PTHR42973">
    <property type="entry name" value="BINDING OXIDOREDUCTASE, PUTATIVE (AFU_ORTHOLOGUE AFUA_1G17690)-RELATED"/>
    <property type="match status" value="1"/>
</dbReference>
<dbReference type="InterPro" id="IPR036318">
    <property type="entry name" value="FAD-bd_PCMH-like_sf"/>
</dbReference>
<dbReference type="PROSITE" id="PS51387">
    <property type="entry name" value="FAD_PCMH"/>
    <property type="match status" value="1"/>
</dbReference>
<protein>
    <recommendedName>
        <fullName evidence="7">FAD-binding PCMH-type domain-containing protein</fullName>
    </recommendedName>
</protein>
<keyword evidence="6" id="KW-0732">Signal</keyword>
<dbReference type="Proteomes" id="UP000319257">
    <property type="component" value="Unassembled WGS sequence"/>
</dbReference>
<organism evidence="8 9">
    <name type="scientific">Thyridium curvatum</name>
    <dbReference type="NCBI Taxonomy" id="1093900"/>
    <lineage>
        <taxon>Eukaryota</taxon>
        <taxon>Fungi</taxon>
        <taxon>Dikarya</taxon>
        <taxon>Ascomycota</taxon>
        <taxon>Pezizomycotina</taxon>
        <taxon>Sordariomycetes</taxon>
        <taxon>Sordariomycetidae</taxon>
        <taxon>Thyridiales</taxon>
        <taxon>Thyridiaceae</taxon>
        <taxon>Thyridium</taxon>
    </lineage>
</organism>
<evidence type="ECO:0000256" key="5">
    <source>
        <dbReference type="ARBA" id="ARBA00023002"/>
    </source>
</evidence>
<keyword evidence="3" id="KW-0285">Flavoprotein</keyword>
<sequence>MHSFNLKLVALAAWAAAVSATEPSASRHQLRASWCDFSKLGSHLSKGAQIYLPGTSDFDNAVARWSNLKVPKSNAVVVPATELDVVETIKFANEQKVPYLAANGVHGSITTLGKMTHGIEILLTGLNSVEIAADGQSAKIGGGIRSKNLTDALWAAGKQTVTGTCECVGYLGPALGGGHGWLQGHHGLVSDQFLSMNVALANGSLVTIDQKSDLFWAMKGAGHNFGIVTSVTSKIFDIQNRNYAVSTIFFSGDKVKKVYQTANEQWLTNGTAIPEDLNNWSYWFYDPTIDASGPVVVMYIIQEGVDAVSETHTKPFLDIGPIMVQNKTGDYRDLANWTGISLADGPCQKTGNANPRFPIYLKSYNPDAQAEVYELFKQATTNASTPFAGALFMFEGYAVQGVQALSDDASAFAYRSDNLLVAPLLSYKPNGPALERRAADLGNRMRDVLFRGSGESSLNTYVNYAYGNENAKAWYGADEARQQRLRALKKAYDPTGKFSFYAPIA</sequence>
<dbReference type="Gene3D" id="3.30.465.10">
    <property type="match status" value="1"/>
</dbReference>
<dbReference type="InterPro" id="IPR016167">
    <property type="entry name" value="FAD-bd_PCMH_sub1"/>
</dbReference>
<dbReference type="InterPro" id="IPR006094">
    <property type="entry name" value="Oxid_FAD_bind_N"/>
</dbReference>
<name>A0A507AZR2_9PEZI</name>
<dbReference type="SUPFAM" id="SSF56176">
    <property type="entry name" value="FAD-binding/transporter-associated domain-like"/>
    <property type="match status" value="1"/>
</dbReference>
<feature type="chain" id="PRO_5021424260" description="FAD-binding PCMH-type domain-containing protein" evidence="6">
    <location>
        <begin position="21"/>
        <end position="505"/>
    </location>
</feature>
<comment type="similarity">
    <text evidence="2">Belongs to the oxygen-dependent FAD-linked oxidoreductase family.</text>
</comment>
<dbReference type="InterPro" id="IPR050416">
    <property type="entry name" value="FAD-linked_Oxidoreductase"/>
</dbReference>
<dbReference type="AlphaFoldDB" id="A0A507AZR2"/>
<feature type="domain" description="FAD-binding PCMH-type" evidence="7">
    <location>
        <begin position="69"/>
        <end position="238"/>
    </location>
</feature>
<dbReference type="GO" id="GO:0071949">
    <property type="term" value="F:FAD binding"/>
    <property type="evidence" value="ECO:0007669"/>
    <property type="project" value="InterPro"/>
</dbReference>
<feature type="signal peptide" evidence="6">
    <location>
        <begin position="1"/>
        <end position="20"/>
    </location>
</feature>
<evidence type="ECO:0000256" key="3">
    <source>
        <dbReference type="ARBA" id="ARBA00022630"/>
    </source>
</evidence>
<dbReference type="InterPro" id="IPR016166">
    <property type="entry name" value="FAD-bd_PCMH"/>
</dbReference>
<dbReference type="InParanoid" id="A0A507AZR2"/>
<keyword evidence="9" id="KW-1185">Reference proteome</keyword>
<keyword evidence="5" id="KW-0560">Oxidoreductase</keyword>
<dbReference type="InterPro" id="IPR016169">
    <property type="entry name" value="FAD-bd_PCMH_sub2"/>
</dbReference>
<evidence type="ECO:0000256" key="1">
    <source>
        <dbReference type="ARBA" id="ARBA00001974"/>
    </source>
</evidence>
<evidence type="ECO:0000259" key="7">
    <source>
        <dbReference type="PROSITE" id="PS51387"/>
    </source>
</evidence>
<proteinExistence type="inferred from homology"/>
<comment type="cofactor">
    <cofactor evidence="1">
        <name>FAD</name>
        <dbReference type="ChEBI" id="CHEBI:57692"/>
    </cofactor>
</comment>
<dbReference type="STRING" id="1093900.A0A507AZR2"/>
<dbReference type="GO" id="GO:0016491">
    <property type="term" value="F:oxidoreductase activity"/>
    <property type="evidence" value="ECO:0007669"/>
    <property type="project" value="UniProtKB-KW"/>
</dbReference>
<keyword evidence="4" id="KW-0274">FAD</keyword>
<dbReference type="GeneID" id="41974400"/>